<comment type="caution">
    <text evidence="1">The sequence shown here is derived from an EMBL/GenBank/DDBJ whole genome shotgun (WGS) entry which is preliminary data.</text>
</comment>
<dbReference type="EMBL" id="DAAQRC010000002">
    <property type="protein sequence ID" value="HAE0513268.1"/>
    <property type="molecule type" value="Genomic_DNA"/>
</dbReference>
<reference evidence="1" key="3">
    <citation type="submission" date="2019-01" db="EMBL/GenBank/DDBJ databases">
        <authorList>
            <person name="Ashton P.M."/>
            <person name="Dallman T."/>
            <person name="Nair S."/>
            <person name="De Pinna E."/>
            <person name="Peters T."/>
            <person name="Grant K."/>
        </authorList>
    </citation>
    <scope>NUCLEOTIDE SEQUENCE</scope>
    <source>
        <strain evidence="1">662868</strain>
    </source>
</reference>
<sequence>MSKPTDEVIVRVLEEHGRCMTYVVTNWLRDKYRTLKTAYVLRRLKKLEFDGKVKRVTSSYIRQICWEATSEQD</sequence>
<gene>
    <name evidence="1" type="ORF">EPH71_09560</name>
    <name evidence="2" type="ORF">G2254_08060</name>
</gene>
<reference evidence="2" key="2">
    <citation type="submission" date="2019-01" db="EMBL/GenBank/DDBJ databases">
        <authorList>
            <consortium name="NCBI Pathogen Detection Project"/>
        </authorList>
    </citation>
    <scope>NUCLEOTIDE SEQUENCE</scope>
    <source>
        <strain evidence="2">Sam_633c6f36-1e27-408e-91b2-0c60d1fc8ad3</strain>
    </source>
</reference>
<evidence type="ECO:0000313" key="1">
    <source>
        <dbReference type="EMBL" id="ECA7343174.1"/>
    </source>
</evidence>
<evidence type="ECO:0000313" key="2">
    <source>
        <dbReference type="EMBL" id="HAE0513268.1"/>
    </source>
</evidence>
<evidence type="ECO:0008006" key="3">
    <source>
        <dbReference type="Google" id="ProtNLM"/>
    </source>
</evidence>
<organism evidence="1">
    <name type="scientific">Salmonella virchow</name>
    <dbReference type="NCBI Taxonomy" id="48409"/>
    <lineage>
        <taxon>Bacteria</taxon>
        <taxon>Pseudomonadati</taxon>
        <taxon>Pseudomonadota</taxon>
        <taxon>Gammaproteobacteria</taxon>
        <taxon>Enterobacterales</taxon>
        <taxon>Enterobacteriaceae</taxon>
        <taxon>Salmonella</taxon>
    </lineage>
</organism>
<dbReference type="AlphaFoldDB" id="A0A5X7IWG8"/>
<name>A0A5X7IWG8_SALVI</name>
<accession>A0A5X7IWG8</accession>
<reference evidence="2" key="1">
    <citation type="journal article" date="2018" name="Genome Biol.">
        <title>SKESA: strategic k-mer extension for scrupulous assemblies.</title>
        <authorList>
            <person name="Souvorov A."/>
            <person name="Agarwala R."/>
            <person name="Lipman D.J."/>
        </authorList>
    </citation>
    <scope>NUCLEOTIDE SEQUENCE</scope>
    <source>
        <strain evidence="2">Sam_633c6f36-1e27-408e-91b2-0c60d1fc8ad3</strain>
    </source>
</reference>
<proteinExistence type="predicted"/>
<dbReference type="EMBL" id="AAHVHS010000006">
    <property type="protein sequence ID" value="ECA7343174.1"/>
    <property type="molecule type" value="Genomic_DNA"/>
</dbReference>
<protein>
    <recommendedName>
        <fullName evidence="3">Transcriptional regulator</fullName>
    </recommendedName>
</protein>